<evidence type="ECO:0000256" key="1">
    <source>
        <dbReference type="ARBA" id="ARBA00022491"/>
    </source>
</evidence>
<dbReference type="SUPFAM" id="SSF46689">
    <property type="entry name" value="Homeodomain-like"/>
    <property type="match status" value="1"/>
</dbReference>
<dbReference type="RefSeq" id="WP_123739331.1">
    <property type="nucleotide sequence ID" value="NZ_RKHQ01000001.1"/>
</dbReference>
<name>A0A3N2DBZ8_9MICO</name>
<dbReference type="PANTHER" id="PTHR30055">
    <property type="entry name" value="HTH-TYPE TRANSCRIPTIONAL REGULATOR RUTR"/>
    <property type="match status" value="1"/>
</dbReference>
<dbReference type="Gene3D" id="1.10.357.10">
    <property type="entry name" value="Tetracycline Repressor, domain 2"/>
    <property type="match status" value="1"/>
</dbReference>
<feature type="domain" description="HTH tetR-type" evidence="6">
    <location>
        <begin position="8"/>
        <end position="68"/>
    </location>
</feature>
<dbReference type="InterPro" id="IPR001647">
    <property type="entry name" value="HTH_TetR"/>
</dbReference>
<feature type="DNA-binding region" description="H-T-H motif" evidence="5">
    <location>
        <begin position="31"/>
        <end position="50"/>
    </location>
</feature>
<dbReference type="PANTHER" id="PTHR30055:SF226">
    <property type="entry name" value="HTH-TYPE TRANSCRIPTIONAL REGULATOR PKSA"/>
    <property type="match status" value="1"/>
</dbReference>
<keyword evidence="2" id="KW-0805">Transcription regulation</keyword>
<dbReference type="InterPro" id="IPR009057">
    <property type="entry name" value="Homeodomain-like_sf"/>
</dbReference>
<evidence type="ECO:0000256" key="3">
    <source>
        <dbReference type="ARBA" id="ARBA00023125"/>
    </source>
</evidence>
<dbReference type="InterPro" id="IPR023772">
    <property type="entry name" value="DNA-bd_HTH_TetR-type_CS"/>
</dbReference>
<organism evidence="7 8">
    <name type="scientific">Salana multivorans</name>
    <dbReference type="NCBI Taxonomy" id="120377"/>
    <lineage>
        <taxon>Bacteria</taxon>
        <taxon>Bacillati</taxon>
        <taxon>Actinomycetota</taxon>
        <taxon>Actinomycetes</taxon>
        <taxon>Micrococcales</taxon>
        <taxon>Beutenbergiaceae</taxon>
        <taxon>Salana</taxon>
    </lineage>
</organism>
<protein>
    <submittedName>
        <fullName evidence="7">TetR family transcriptional regulator</fullName>
    </submittedName>
</protein>
<accession>A0A3N2DBZ8</accession>
<evidence type="ECO:0000259" key="6">
    <source>
        <dbReference type="PROSITE" id="PS50977"/>
    </source>
</evidence>
<dbReference type="GO" id="GO:0003700">
    <property type="term" value="F:DNA-binding transcription factor activity"/>
    <property type="evidence" value="ECO:0007669"/>
    <property type="project" value="TreeGrafter"/>
</dbReference>
<proteinExistence type="predicted"/>
<reference evidence="7 8" key="1">
    <citation type="submission" date="2018-11" db="EMBL/GenBank/DDBJ databases">
        <title>Sequencing the genomes of 1000 actinobacteria strains.</title>
        <authorList>
            <person name="Klenk H.-P."/>
        </authorList>
    </citation>
    <scope>NUCLEOTIDE SEQUENCE [LARGE SCALE GENOMIC DNA]</scope>
    <source>
        <strain evidence="7 8">DSM 13521</strain>
    </source>
</reference>
<dbReference type="Pfam" id="PF00440">
    <property type="entry name" value="TetR_N"/>
    <property type="match status" value="1"/>
</dbReference>
<dbReference type="AlphaFoldDB" id="A0A3N2DBZ8"/>
<dbReference type="PROSITE" id="PS50977">
    <property type="entry name" value="HTH_TETR_2"/>
    <property type="match status" value="1"/>
</dbReference>
<sequence>MPRLIDVDARNAEIAAASLRVLERDGLAGLSVRRVAEEAGIATASLRRAFPTQHALREHCLALVEERATARIRALPPDLTGRRLVEAMLAQLLPLDRERRTELAAQIQLGVLALTDPALRAAAVRLDTAVGRACRAAVAILADAGQLGRDRDPDYEAQRLHALLDGAAVHGLWAGEATQAVHALDLVSRHLAELADEESG</sequence>
<dbReference type="Proteomes" id="UP000275356">
    <property type="component" value="Unassembled WGS sequence"/>
</dbReference>
<dbReference type="SUPFAM" id="SSF48498">
    <property type="entry name" value="Tetracyclin repressor-like, C-terminal domain"/>
    <property type="match status" value="1"/>
</dbReference>
<dbReference type="OrthoDB" id="9816296at2"/>
<evidence type="ECO:0000256" key="5">
    <source>
        <dbReference type="PROSITE-ProRule" id="PRU00335"/>
    </source>
</evidence>
<dbReference type="InterPro" id="IPR050109">
    <property type="entry name" value="HTH-type_TetR-like_transc_reg"/>
</dbReference>
<dbReference type="InterPro" id="IPR039538">
    <property type="entry name" value="BetI_C"/>
</dbReference>
<evidence type="ECO:0000313" key="7">
    <source>
        <dbReference type="EMBL" id="ROR97257.1"/>
    </source>
</evidence>
<keyword evidence="4" id="KW-0804">Transcription</keyword>
<dbReference type="Pfam" id="PF13977">
    <property type="entry name" value="TetR_C_6"/>
    <property type="match status" value="1"/>
</dbReference>
<dbReference type="EMBL" id="RKHQ01000001">
    <property type="protein sequence ID" value="ROR97257.1"/>
    <property type="molecule type" value="Genomic_DNA"/>
</dbReference>
<evidence type="ECO:0000256" key="2">
    <source>
        <dbReference type="ARBA" id="ARBA00023015"/>
    </source>
</evidence>
<keyword evidence="1" id="KW-0678">Repressor</keyword>
<dbReference type="GO" id="GO:0000976">
    <property type="term" value="F:transcription cis-regulatory region binding"/>
    <property type="evidence" value="ECO:0007669"/>
    <property type="project" value="TreeGrafter"/>
</dbReference>
<keyword evidence="3 5" id="KW-0238">DNA-binding</keyword>
<dbReference type="PROSITE" id="PS01081">
    <property type="entry name" value="HTH_TETR_1"/>
    <property type="match status" value="1"/>
</dbReference>
<dbReference type="InterPro" id="IPR036271">
    <property type="entry name" value="Tet_transcr_reg_TetR-rel_C_sf"/>
</dbReference>
<keyword evidence="8" id="KW-1185">Reference proteome</keyword>
<evidence type="ECO:0000313" key="8">
    <source>
        <dbReference type="Proteomes" id="UP000275356"/>
    </source>
</evidence>
<evidence type="ECO:0000256" key="4">
    <source>
        <dbReference type="ARBA" id="ARBA00023163"/>
    </source>
</evidence>
<gene>
    <name evidence="7" type="ORF">EDD28_1854</name>
</gene>
<comment type="caution">
    <text evidence="7">The sequence shown here is derived from an EMBL/GenBank/DDBJ whole genome shotgun (WGS) entry which is preliminary data.</text>
</comment>